<dbReference type="KEGG" id="pcr:Pcryo_2484"/>
<dbReference type="eggNOG" id="ENOG502ZAA9">
    <property type="taxonomic scope" value="Bacteria"/>
</dbReference>
<dbReference type="Proteomes" id="UP000002425">
    <property type="component" value="Plasmid 1"/>
</dbReference>
<geneLocation type="plasmid" evidence="1 2">
    <name>1</name>
</geneLocation>
<keyword evidence="2" id="KW-1185">Reference proteome</keyword>
<name>Q1Q7T1_PSYCK</name>
<protein>
    <submittedName>
        <fullName evidence="1">Uncharacterized protein</fullName>
    </submittedName>
</protein>
<evidence type="ECO:0000313" key="1">
    <source>
        <dbReference type="EMBL" id="ABE76261.1"/>
    </source>
</evidence>
<sequence>MTQATYQTPNAKPQLTVCIINSSGNSGKTISGRWLVKPRLQDPKYYRIGFNDRNISGDEIFATVDKLRDVHVELMMGTSVIVEVEISEFERTIDRMDQMMGCHEDYDFFLVPVVDSSPKLIADSIGTIKILVNMGVPPHKIRILFNRDPSRHSAYDYFEELTDTLDELKIPYDLNAQFQCYDFYEKLEALNLSFEDLTEHNLIDAKAHLKKIKEKGKIHRLTDTQKAAKAFYAQVVLVQRAALAYKSEHDEVFEILFQNYPESDMAESC</sequence>
<gene>
    <name evidence="1" type="ORF">Pcryo_2484</name>
</gene>
<accession>Q1Q7T1</accession>
<organism evidence="1 2">
    <name type="scientific">Psychrobacter cryohalolentis (strain ATCC BAA-1226 / DSM 17306 / VKM B-2378 / K5)</name>
    <dbReference type="NCBI Taxonomy" id="335284"/>
    <lineage>
        <taxon>Bacteria</taxon>
        <taxon>Pseudomonadati</taxon>
        <taxon>Pseudomonadota</taxon>
        <taxon>Gammaproteobacteria</taxon>
        <taxon>Moraxellales</taxon>
        <taxon>Moraxellaceae</taxon>
        <taxon>Psychrobacter</taxon>
    </lineage>
</organism>
<dbReference type="AlphaFoldDB" id="Q1Q7T1"/>
<dbReference type="RefSeq" id="WP_011512343.1">
    <property type="nucleotide sequence ID" value="NC_007968.1"/>
</dbReference>
<keyword evidence="1" id="KW-0614">Plasmid</keyword>
<dbReference type="EMBL" id="CP000324">
    <property type="protein sequence ID" value="ABE76261.1"/>
    <property type="molecule type" value="Genomic_DNA"/>
</dbReference>
<evidence type="ECO:0000313" key="2">
    <source>
        <dbReference type="Proteomes" id="UP000002425"/>
    </source>
</evidence>
<reference evidence="1" key="1">
    <citation type="submission" date="2006-03" db="EMBL/GenBank/DDBJ databases">
        <title>Complete sequence of Plasmid1 of Psychrobacter cryohalolentis K5.</title>
        <authorList>
            <consortium name="US DOE Joint Genome Institute"/>
            <person name="Copeland A."/>
            <person name="Lucas S."/>
            <person name="Lapidus A."/>
            <person name="Barry K."/>
            <person name="Detter J.C."/>
            <person name="Glavina del Rio T."/>
            <person name="Hammon N."/>
            <person name="Israni S."/>
            <person name="Dalin E."/>
            <person name="Tice H."/>
            <person name="Pitluck S."/>
            <person name="Brettin T."/>
            <person name="Bruce D."/>
            <person name="Han C."/>
            <person name="Tapia R."/>
            <person name="Sims D.R."/>
            <person name="Gilna P."/>
            <person name="Schmutz J."/>
            <person name="Larimer F."/>
            <person name="Land M."/>
            <person name="Hauser L."/>
            <person name="Kyrpides N."/>
            <person name="Kim E."/>
            <person name="Richardson P."/>
        </authorList>
    </citation>
    <scope>NUCLEOTIDE SEQUENCE [LARGE SCALE GENOMIC DNA]</scope>
    <source>
        <strain evidence="1">K5</strain>
        <plasmid evidence="1">1</plasmid>
    </source>
</reference>
<proteinExistence type="predicted"/>
<dbReference type="HOGENOM" id="CLU_1041580_0_0_6"/>